<dbReference type="AlphaFoldDB" id="A0A8H3CK18"/>
<dbReference type="EMBL" id="CAJMXA010002483">
    <property type="protein sequence ID" value="CAE6481761.1"/>
    <property type="molecule type" value="Genomic_DNA"/>
</dbReference>
<reference evidence="1" key="1">
    <citation type="submission" date="2021-01" db="EMBL/GenBank/DDBJ databases">
        <authorList>
            <person name="Kaushik A."/>
        </authorList>
    </citation>
    <scope>NUCLEOTIDE SEQUENCE</scope>
    <source>
        <strain evidence="1">AG6-10EEA</strain>
    </source>
</reference>
<dbReference type="Proteomes" id="UP000663853">
    <property type="component" value="Unassembled WGS sequence"/>
</dbReference>
<gene>
    <name evidence="1" type="ORF">RDB_LOCUS90027</name>
</gene>
<organism evidence="1 2">
    <name type="scientific">Rhizoctonia solani</name>
    <dbReference type="NCBI Taxonomy" id="456999"/>
    <lineage>
        <taxon>Eukaryota</taxon>
        <taxon>Fungi</taxon>
        <taxon>Dikarya</taxon>
        <taxon>Basidiomycota</taxon>
        <taxon>Agaricomycotina</taxon>
        <taxon>Agaricomycetes</taxon>
        <taxon>Cantharellales</taxon>
        <taxon>Ceratobasidiaceae</taxon>
        <taxon>Rhizoctonia</taxon>
    </lineage>
</organism>
<evidence type="ECO:0000313" key="2">
    <source>
        <dbReference type="Proteomes" id="UP000663853"/>
    </source>
</evidence>
<evidence type="ECO:0000313" key="1">
    <source>
        <dbReference type="EMBL" id="CAE6481761.1"/>
    </source>
</evidence>
<name>A0A8H3CK18_9AGAM</name>
<sequence length="270" mass="31137">MNFSNRLVELRLRSLVLGPDSKLVGLLQALKSASELRDLKLISIITFPDSTISWNSLSGRFSFPKLETLLLQDSNFTALKLLPTCRQIHLPDDEPENPNIEEIYALLRRVEVNALILKGDSIDDSWLDSAGLRSLLKSLPALRTLKITHWDLPENNLPALKRPRGGRKGPSQSFSNFNDLHLVDVQLWETKALKQLVSSHSLQKMELSGIYIKEVPIDEETDSEVQEWDEFTEDFRSVKWLKNTVPQFRLARNIHETDDHDFQQDVWRLW</sequence>
<comment type="caution">
    <text evidence="1">The sequence shown here is derived from an EMBL/GenBank/DDBJ whole genome shotgun (WGS) entry which is preliminary data.</text>
</comment>
<protein>
    <submittedName>
        <fullName evidence="1">Uncharacterized protein</fullName>
    </submittedName>
</protein>
<dbReference type="Gene3D" id="3.80.10.10">
    <property type="entry name" value="Ribonuclease Inhibitor"/>
    <property type="match status" value="1"/>
</dbReference>
<dbReference type="SUPFAM" id="SSF52047">
    <property type="entry name" value="RNI-like"/>
    <property type="match status" value="1"/>
</dbReference>
<accession>A0A8H3CK18</accession>
<dbReference type="InterPro" id="IPR032675">
    <property type="entry name" value="LRR_dom_sf"/>
</dbReference>
<proteinExistence type="predicted"/>